<feature type="domain" description="G" evidence="1">
    <location>
        <begin position="11"/>
        <end position="121"/>
    </location>
</feature>
<dbReference type="NCBIfam" id="TIGR00231">
    <property type="entry name" value="small_GTP"/>
    <property type="match status" value="1"/>
</dbReference>
<feature type="domain" description="Hydrogen maturase F tetramerization" evidence="3">
    <location>
        <begin position="283"/>
        <end position="394"/>
    </location>
</feature>
<evidence type="ECO:0000259" key="3">
    <source>
        <dbReference type="Pfam" id="PF18133"/>
    </source>
</evidence>
<evidence type="ECO:0000259" key="1">
    <source>
        <dbReference type="Pfam" id="PF01926"/>
    </source>
</evidence>
<evidence type="ECO:0000259" key="2">
    <source>
        <dbReference type="Pfam" id="PF18128"/>
    </source>
</evidence>
<dbReference type="InterPro" id="IPR023873">
    <property type="entry name" value="FeFe-hyd_GTPase_HydF"/>
</dbReference>
<protein>
    <submittedName>
        <fullName evidence="4">[FeFe] hydrogenase H-cluster maturation GTPase HydF</fullName>
    </submittedName>
</protein>
<dbReference type="InterPro" id="IPR006073">
    <property type="entry name" value="GTP-bd"/>
</dbReference>
<dbReference type="AlphaFoldDB" id="A0A9D9NMA0"/>
<accession>A0A9D9NMA0</accession>
<sequence length="402" mass="43040">MIKTPSSERLHIAITGKCNTGKSSLMNALTGQKTAIVSDIPGTTADPVRKAMEIPGIGPCLFIDTAGFDDSGTALGRKRTGLSAKALESADIAIMIFRDCDNAEKEWYGRMTRDGIPVIPVIGKADLHGGTGKDAAVEEEVRKLCGESPVMASAATLQGIDLLFRAILEKIPGEFGSRTITGDLVKEGDTILLVMPQDGLAPKGRLILPQVQVIRELLDRKCTAVSCTPDTMGKALASLACPPGLIITDSQAFEEVAGMKPEGSRLTSFSILFAGYKGDIRVFREGAEALGRLGEKSRVLIAEACTHAPAGEDIGRVRIPALLRRRFGQGLRTEVVSGKDFPDDLSGYDIVIHCGACMFNRRYVLSRIASAERQHVPITNYGMAIAWLKGILGKVTFPGTDR</sequence>
<dbReference type="InterPro" id="IPR040644">
    <property type="entry name" value="HydF_tetramer"/>
</dbReference>
<dbReference type="GO" id="GO:0030488">
    <property type="term" value="P:tRNA methylation"/>
    <property type="evidence" value="ECO:0007669"/>
    <property type="project" value="TreeGrafter"/>
</dbReference>
<reference evidence="4" key="2">
    <citation type="journal article" date="2021" name="PeerJ">
        <title>Extensive microbial diversity within the chicken gut microbiome revealed by metagenomics and culture.</title>
        <authorList>
            <person name="Gilroy R."/>
            <person name="Ravi A."/>
            <person name="Getino M."/>
            <person name="Pursley I."/>
            <person name="Horton D.L."/>
            <person name="Alikhan N.F."/>
            <person name="Baker D."/>
            <person name="Gharbi K."/>
            <person name="Hall N."/>
            <person name="Watson M."/>
            <person name="Adriaenssens E.M."/>
            <person name="Foster-Nyarko E."/>
            <person name="Jarju S."/>
            <person name="Secka A."/>
            <person name="Antonio M."/>
            <person name="Oren A."/>
            <person name="Chaudhuri R.R."/>
            <person name="La Ragione R."/>
            <person name="Hildebrand F."/>
            <person name="Pallen M.J."/>
        </authorList>
    </citation>
    <scope>NUCLEOTIDE SEQUENCE</scope>
    <source>
        <strain evidence="4">2478</strain>
    </source>
</reference>
<dbReference type="GO" id="GO:0005737">
    <property type="term" value="C:cytoplasm"/>
    <property type="evidence" value="ECO:0007669"/>
    <property type="project" value="TreeGrafter"/>
</dbReference>
<name>A0A9D9NMA0_9BACT</name>
<dbReference type="InterPro" id="IPR027417">
    <property type="entry name" value="P-loop_NTPase"/>
</dbReference>
<dbReference type="GO" id="GO:0005525">
    <property type="term" value="F:GTP binding"/>
    <property type="evidence" value="ECO:0007669"/>
    <property type="project" value="InterPro"/>
</dbReference>
<dbReference type="Proteomes" id="UP000823771">
    <property type="component" value="Unassembled WGS sequence"/>
</dbReference>
<dbReference type="Gene3D" id="3.40.50.11420">
    <property type="match status" value="1"/>
</dbReference>
<dbReference type="InterPro" id="IPR005225">
    <property type="entry name" value="Small_GTP-bd"/>
</dbReference>
<feature type="domain" description="Hydrogen maturase F dimerization" evidence="2">
    <location>
        <begin position="181"/>
        <end position="278"/>
    </location>
</feature>
<dbReference type="GO" id="GO:0002098">
    <property type="term" value="P:tRNA wobble uridine modification"/>
    <property type="evidence" value="ECO:0007669"/>
    <property type="project" value="TreeGrafter"/>
</dbReference>
<dbReference type="InterPro" id="IPR041606">
    <property type="entry name" value="HydF_dimer"/>
</dbReference>
<dbReference type="NCBIfam" id="TIGR03918">
    <property type="entry name" value="GTP_HydF"/>
    <property type="match status" value="1"/>
</dbReference>
<dbReference type="Pfam" id="PF18133">
    <property type="entry name" value="HydF_tetramer"/>
    <property type="match status" value="1"/>
</dbReference>
<dbReference type="Pfam" id="PF18128">
    <property type="entry name" value="HydF_dimer"/>
    <property type="match status" value="1"/>
</dbReference>
<dbReference type="Pfam" id="PF01926">
    <property type="entry name" value="MMR_HSR1"/>
    <property type="match status" value="1"/>
</dbReference>
<dbReference type="SUPFAM" id="SSF52540">
    <property type="entry name" value="P-loop containing nucleoside triphosphate hydrolases"/>
    <property type="match status" value="1"/>
</dbReference>
<dbReference type="CDD" id="cd00880">
    <property type="entry name" value="Era_like"/>
    <property type="match status" value="1"/>
</dbReference>
<dbReference type="PANTHER" id="PTHR42714">
    <property type="entry name" value="TRNA MODIFICATION GTPASE GTPBP3"/>
    <property type="match status" value="1"/>
</dbReference>
<organism evidence="4 5">
    <name type="scientific">Candidatus Cryptobacteroides excrementipullorum</name>
    <dbReference type="NCBI Taxonomy" id="2840761"/>
    <lineage>
        <taxon>Bacteria</taxon>
        <taxon>Pseudomonadati</taxon>
        <taxon>Bacteroidota</taxon>
        <taxon>Bacteroidia</taxon>
        <taxon>Bacteroidales</taxon>
        <taxon>Candidatus Cryptobacteroides</taxon>
    </lineage>
</organism>
<proteinExistence type="predicted"/>
<dbReference type="Gene3D" id="3.40.50.300">
    <property type="entry name" value="P-loop containing nucleotide triphosphate hydrolases"/>
    <property type="match status" value="1"/>
</dbReference>
<evidence type="ECO:0000313" key="5">
    <source>
        <dbReference type="Proteomes" id="UP000823771"/>
    </source>
</evidence>
<dbReference type="EMBL" id="JADILZ010000067">
    <property type="protein sequence ID" value="MBO8478712.1"/>
    <property type="molecule type" value="Genomic_DNA"/>
</dbReference>
<reference evidence="4" key="1">
    <citation type="submission" date="2020-10" db="EMBL/GenBank/DDBJ databases">
        <authorList>
            <person name="Gilroy R."/>
        </authorList>
    </citation>
    <scope>NUCLEOTIDE SEQUENCE</scope>
    <source>
        <strain evidence="4">2478</strain>
    </source>
</reference>
<gene>
    <name evidence="4" type="primary">hydF</name>
    <name evidence="4" type="ORF">IAB80_07475</name>
</gene>
<dbReference type="Gene3D" id="3.40.50.11410">
    <property type="match status" value="1"/>
</dbReference>
<comment type="caution">
    <text evidence="4">The sequence shown here is derived from an EMBL/GenBank/DDBJ whole genome shotgun (WGS) entry which is preliminary data.</text>
</comment>
<evidence type="ECO:0000313" key="4">
    <source>
        <dbReference type="EMBL" id="MBO8478712.1"/>
    </source>
</evidence>
<dbReference type="PANTHER" id="PTHR42714:SF6">
    <property type="entry name" value="TRANSLATION INITIATION FACTOR IF-2"/>
    <property type="match status" value="1"/>
</dbReference>